<evidence type="ECO:0000259" key="3">
    <source>
        <dbReference type="Pfam" id="PF00144"/>
    </source>
</evidence>
<dbReference type="PANTHER" id="PTHR22935">
    <property type="entry name" value="PENICILLIN-BINDING PROTEIN"/>
    <property type="match status" value="1"/>
</dbReference>
<keyword evidence="2" id="KW-0732">Signal</keyword>
<dbReference type="AlphaFoldDB" id="A0A5N6HDU5"/>
<evidence type="ECO:0000313" key="5">
    <source>
        <dbReference type="EMBL" id="KAB8252691.1"/>
    </source>
</evidence>
<dbReference type="InterPro" id="IPR001466">
    <property type="entry name" value="Beta-lactam-related"/>
</dbReference>
<dbReference type="InterPro" id="IPR051478">
    <property type="entry name" value="Beta-lactamase-like_AB/R"/>
</dbReference>
<protein>
    <submittedName>
        <fullName evidence="5">Beta-lactamase/transpeptidase-like protein</fullName>
    </submittedName>
</protein>
<dbReference type="SUPFAM" id="SSF56601">
    <property type="entry name" value="beta-lactamase/transpeptidase-like"/>
    <property type="match status" value="1"/>
</dbReference>
<dbReference type="Pfam" id="PF00144">
    <property type="entry name" value="Beta-lactamase"/>
    <property type="match status" value="1"/>
</dbReference>
<evidence type="ECO:0000256" key="1">
    <source>
        <dbReference type="SAM" id="MobiDB-lite"/>
    </source>
</evidence>
<dbReference type="PANTHER" id="PTHR22935:SF97">
    <property type="entry name" value="BETA-LACTAMASE-RELATED DOMAIN-CONTAINING PROTEIN"/>
    <property type="match status" value="1"/>
</dbReference>
<organism evidence="5">
    <name type="scientific">Aspergillus flavus</name>
    <dbReference type="NCBI Taxonomy" id="5059"/>
    <lineage>
        <taxon>Eukaryota</taxon>
        <taxon>Fungi</taxon>
        <taxon>Dikarya</taxon>
        <taxon>Ascomycota</taxon>
        <taxon>Pezizomycotina</taxon>
        <taxon>Eurotiomycetes</taxon>
        <taxon>Eurotiomycetidae</taxon>
        <taxon>Eurotiales</taxon>
        <taxon>Aspergillaceae</taxon>
        <taxon>Aspergillus</taxon>
        <taxon>Aspergillus subgen. Circumdati</taxon>
    </lineage>
</organism>
<dbReference type="InterPro" id="IPR058664">
    <property type="entry name" value="ARB_00930-like_C"/>
</dbReference>
<proteinExistence type="predicted"/>
<feature type="chain" id="PRO_5024968196" evidence="2">
    <location>
        <begin position="22"/>
        <end position="536"/>
    </location>
</feature>
<feature type="signal peptide" evidence="2">
    <location>
        <begin position="1"/>
        <end position="21"/>
    </location>
</feature>
<reference evidence="5" key="1">
    <citation type="submission" date="2019-04" db="EMBL/GenBank/DDBJ databases">
        <title>Friends and foes A comparative genomics study of 23 Aspergillus species from section Flavi.</title>
        <authorList>
            <consortium name="DOE Joint Genome Institute"/>
            <person name="Kjaerbolling I."/>
            <person name="Vesth T."/>
            <person name="Frisvad J.C."/>
            <person name="Nybo J.L."/>
            <person name="Theobald S."/>
            <person name="Kildgaard S."/>
            <person name="Isbrandt T."/>
            <person name="Kuo A."/>
            <person name="Sato A."/>
            <person name="Lyhne E.K."/>
            <person name="Kogle M.E."/>
            <person name="Wiebenga A."/>
            <person name="Kun R.S."/>
            <person name="Lubbers R.J."/>
            <person name="Makela M.R."/>
            <person name="Barry K."/>
            <person name="Chovatia M."/>
            <person name="Clum A."/>
            <person name="Daum C."/>
            <person name="Haridas S."/>
            <person name="He G."/>
            <person name="LaButti K."/>
            <person name="Lipzen A."/>
            <person name="Mondo S."/>
            <person name="Riley R."/>
            <person name="Salamov A."/>
            <person name="Simmons B.A."/>
            <person name="Magnuson J.K."/>
            <person name="Henrissat B."/>
            <person name="Mortensen U.H."/>
            <person name="Larsen T.O."/>
            <person name="Devries R.P."/>
            <person name="Grigoriev I.V."/>
            <person name="Machida M."/>
            <person name="Baker S.E."/>
            <person name="Andersen M.R."/>
        </authorList>
    </citation>
    <scope>NUCLEOTIDE SEQUENCE [LARGE SCALE GENOMIC DNA]</scope>
    <source>
        <strain evidence="5">CBS 121.62</strain>
    </source>
</reference>
<dbReference type="Proteomes" id="UP000325434">
    <property type="component" value="Unassembled WGS sequence"/>
</dbReference>
<dbReference type="VEuPathDB" id="FungiDB:F9C07_2110689"/>
<dbReference type="Pfam" id="PF26335">
    <property type="entry name" value="ARB_00930_C"/>
    <property type="match status" value="1"/>
</dbReference>
<gene>
    <name evidence="5" type="ORF">BDV35DRAFT_375952</name>
</gene>
<feature type="compositionally biased region" description="Low complexity" evidence="1">
    <location>
        <begin position="238"/>
        <end position="255"/>
    </location>
</feature>
<dbReference type="EMBL" id="ML734554">
    <property type="protein sequence ID" value="KAB8252691.1"/>
    <property type="molecule type" value="Genomic_DNA"/>
</dbReference>
<sequence length="536" mass="57765">MSKVYLTIIFTVLFLFQCVSSFTPCPLLGPPFPAFTLDKNSSILTSALANLTGTFDEQNTKGSGSHGDTTPNTTSFSVSLFSTNQGTASPSPFFFDYHYTAPSLQNSSNKIQHANRDSIYRIGGLTQIFTVWTSLVEAGDAIWHDPVTKYLPELATITKTANAKQDPVRYVDWEDITVGQLASHMAGLSRDFAPPGVTPIYSNVGFQILGYIIERITGQPFSDVLESRILKPLSLTKTSLHTPSSSSSGLIPTNPRTSGWSNQYTGEAPALSMYSTITDLSTAGKAILNSTLLPRTQTNRWLKPVSHTSNPANSLGYPWIVYSSGDYPSTSMVDIYTYYSSIGQYSSYIGLVPDYNVGFTVLAADSVSAPDLNAHADIIGDVILPALMKTAVTQAGARFGGQYTAASGLNSSITVSVDELPGMFVDKFVSTGTDFRKTLASLIGVEDPAALSIRLYPTGLVSETASGGSRVSFRAVLQDKNELADADTPTCVSWMDVDKFKYQGRALDLFVFEVDAGGNAVGVEISGLELRLNRKK</sequence>
<feature type="domain" description="Beta-lactamase-related" evidence="3">
    <location>
        <begin position="112"/>
        <end position="379"/>
    </location>
</feature>
<evidence type="ECO:0000259" key="4">
    <source>
        <dbReference type="Pfam" id="PF26335"/>
    </source>
</evidence>
<dbReference type="Gene3D" id="3.40.710.10">
    <property type="entry name" value="DD-peptidase/beta-lactamase superfamily"/>
    <property type="match status" value="2"/>
</dbReference>
<dbReference type="VEuPathDB" id="FungiDB:AFLA_014294"/>
<feature type="region of interest" description="Disordered" evidence="1">
    <location>
        <begin position="238"/>
        <end position="258"/>
    </location>
</feature>
<evidence type="ECO:0000256" key="2">
    <source>
        <dbReference type="SAM" id="SignalP"/>
    </source>
</evidence>
<dbReference type="InterPro" id="IPR012338">
    <property type="entry name" value="Beta-lactam/transpept-like"/>
</dbReference>
<accession>A0A5N6HDU5</accession>
<feature type="domain" description="Beta-lactamase-like ARB-00930-like C-terminal" evidence="4">
    <location>
        <begin position="392"/>
        <end position="535"/>
    </location>
</feature>
<name>A0A5N6HDU5_ASPFL</name>